<accession>A0A6N9Q9I1</accession>
<evidence type="ECO:0000313" key="1">
    <source>
        <dbReference type="EMBL" id="NBI31244.1"/>
    </source>
</evidence>
<dbReference type="AlphaFoldDB" id="A0A6N9Q9I1"/>
<dbReference type="Proteomes" id="UP000448943">
    <property type="component" value="Unassembled WGS sequence"/>
</dbReference>
<dbReference type="InterPro" id="IPR050708">
    <property type="entry name" value="T6SS_VgrG/RHS"/>
</dbReference>
<reference evidence="1 2" key="1">
    <citation type="submission" date="2019-01" db="EMBL/GenBank/DDBJ databases">
        <title>Chengkuizengella sp. nov., isolated from deep-sea sediment of East Pacific Ocean.</title>
        <authorList>
            <person name="Yang J."/>
            <person name="Lai Q."/>
            <person name="Shao Z."/>
        </authorList>
    </citation>
    <scope>NUCLEOTIDE SEQUENCE [LARGE SCALE GENOMIC DNA]</scope>
    <source>
        <strain evidence="1 2">YPA3-1-1</strain>
    </source>
</reference>
<dbReference type="PANTHER" id="PTHR32305:SF15">
    <property type="entry name" value="PROTEIN RHSA-RELATED"/>
    <property type="match status" value="1"/>
</dbReference>
<gene>
    <name evidence="1" type="ORF">ERL59_20155</name>
</gene>
<dbReference type="InterPro" id="IPR022385">
    <property type="entry name" value="Rhs_assc_core"/>
</dbReference>
<comment type="caution">
    <text evidence="1">The sequence shown here is derived from an EMBL/GenBank/DDBJ whole genome shotgun (WGS) entry which is preliminary data.</text>
</comment>
<dbReference type="OrthoDB" id="9816549at2"/>
<dbReference type="PANTHER" id="PTHR32305">
    <property type="match status" value="1"/>
</dbReference>
<dbReference type="NCBIfam" id="TIGR03696">
    <property type="entry name" value="Rhs_assc_core"/>
    <property type="match status" value="1"/>
</dbReference>
<dbReference type="EMBL" id="SIJB01000070">
    <property type="protein sequence ID" value="NBI31244.1"/>
    <property type="molecule type" value="Genomic_DNA"/>
</dbReference>
<dbReference type="Gene3D" id="2.180.10.10">
    <property type="entry name" value="RHS repeat-associated core"/>
    <property type="match status" value="1"/>
</dbReference>
<protein>
    <submittedName>
        <fullName evidence="1">RHS repeat-associated core domain-containing protein</fullName>
    </submittedName>
</protein>
<dbReference type="RefSeq" id="WP_160648065.1">
    <property type="nucleotide sequence ID" value="NZ_SIJB01000070.1"/>
</dbReference>
<proteinExistence type="predicted"/>
<name>A0A6N9Q9I1_9BACL</name>
<organism evidence="1 2">
    <name type="scientific">Chengkuizengella marina</name>
    <dbReference type="NCBI Taxonomy" id="2507566"/>
    <lineage>
        <taxon>Bacteria</taxon>
        <taxon>Bacillati</taxon>
        <taxon>Bacillota</taxon>
        <taxon>Bacilli</taxon>
        <taxon>Bacillales</taxon>
        <taxon>Paenibacillaceae</taxon>
        <taxon>Chengkuizengella</taxon>
    </lineage>
</organism>
<dbReference type="CDD" id="cd20745">
    <property type="entry name" value="FIX_RhsA_AHH_HNH-like"/>
    <property type="match status" value="1"/>
</dbReference>
<evidence type="ECO:0000313" key="2">
    <source>
        <dbReference type="Proteomes" id="UP000448943"/>
    </source>
</evidence>
<feature type="non-terminal residue" evidence="1">
    <location>
        <position position="1"/>
    </location>
</feature>
<keyword evidence="2" id="KW-1185">Reference proteome</keyword>
<sequence length="384" mass="43242">QYYVGGLRATKESQDGDFTRYIYFQGNVIEELDQEGNPTARNIWGNQLLYREDMASNLGGYYFYNGHGDVVKVIAADGSKDVLKEYDYDIWGNVLTETSHETKTFDNPFQYTGEIYDEESGLIYLRARYYDPSMGRFITEDTYEGTISNPLSMNLYTYVHNNPLIYNDPSGHLLNAIIDSGHVDLSTVENTSNSTYNPILFKLFNSANFVYASPVDYHTMLDIAGVVPVIGEPADIINGILYTMEGDSVNAAFSYAAAVPIVGWGGTAGKFVVRLTDDGVDYALKNRIRHGYDRHLKDFSDLGITGKWKQDKERWYAINKEVLTEATHSFDHVLRDGNAVKGFYKKVDGVDVFVYIYKEGKTPGEIATTVKASEKQLRSRGIID</sequence>